<dbReference type="SUPFAM" id="SSF53822">
    <property type="entry name" value="Periplasmic binding protein-like I"/>
    <property type="match status" value="1"/>
</dbReference>
<protein>
    <recommendedName>
        <fullName evidence="4">Transcriptional regulator LacI/GalR-like sensor domain-containing protein</fullName>
    </recommendedName>
</protein>
<dbReference type="InterPro" id="IPR028082">
    <property type="entry name" value="Peripla_BP_I"/>
</dbReference>
<evidence type="ECO:0000256" key="2">
    <source>
        <dbReference type="ARBA" id="ARBA00023125"/>
    </source>
</evidence>
<dbReference type="GO" id="GO:0003677">
    <property type="term" value="F:DNA binding"/>
    <property type="evidence" value="ECO:0007669"/>
    <property type="project" value="UniProtKB-KW"/>
</dbReference>
<dbReference type="STRING" id="282199.GCA_001049735_02309"/>
<evidence type="ECO:0000256" key="3">
    <source>
        <dbReference type="ARBA" id="ARBA00023163"/>
    </source>
</evidence>
<dbReference type="OrthoDB" id="234496at2"/>
<keyword evidence="6" id="KW-1185">Reference proteome</keyword>
<reference evidence="5 6" key="1">
    <citation type="submission" date="2015-04" db="EMBL/GenBank/DDBJ databases">
        <authorList>
            <person name="Syromyatnikov M.Y."/>
            <person name="Popov V.N."/>
        </authorList>
    </citation>
    <scope>NUCLEOTIDE SEQUENCE [LARGE SCALE GENOMIC DNA]</scope>
    <source>
        <strain evidence="5 6">CECT 5292</strain>
    </source>
</reference>
<dbReference type="EMBL" id="CVQV01000013">
    <property type="protein sequence ID" value="CRK76253.1"/>
    <property type="molecule type" value="Genomic_DNA"/>
</dbReference>
<dbReference type="AlphaFoldDB" id="A0A0U1NP51"/>
<evidence type="ECO:0000313" key="6">
    <source>
        <dbReference type="Proteomes" id="UP000048949"/>
    </source>
</evidence>
<evidence type="ECO:0000256" key="1">
    <source>
        <dbReference type="ARBA" id="ARBA00023015"/>
    </source>
</evidence>
<evidence type="ECO:0000259" key="4">
    <source>
        <dbReference type="Pfam" id="PF13377"/>
    </source>
</evidence>
<dbReference type="Proteomes" id="UP000048949">
    <property type="component" value="Unassembled WGS sequence"/>
</dbReference>
<name>A0A0U1NP51_9RHOB</name>
<dbReference type="Gene3D" id="3.40.50.2300">
    <property type="match status" value="2"/>
</dbReference>
<sequence>MLTRPSKTYGSLSVGIQRAAHELGLKIGRDLSVICFDDALSYFPNGSGAPLFTATRSSVRDAGRRCGTLLIDRIEAADDAPVVTELWEAELVVGGSTGPNLAGMPRREA</sequence>
<dbReference type="Pfam" id="PF13377">
    <property type="entry name" value="Peripla_BP_3"/>
    <property type="match status" value="1"/>
</dbReference>
<feature type="domain" description="Transcriptional regulator LacI/GalR-like sensor" evidence="4">
    <location>
        <begin position="13"/>
        <end position="97"/>
    </location>
</feature>
<gene>
    <name evidence="5" type="ORF">NIG5292_02310</name>
</gene>
<evidence type="ECO:0000313" key="5">
    <source>
        <dbReference type="EMBL" id="CRK76253.1"/>
    </source>
</evidence>
<keyword evidence="1" id="KW-0805">Transcription regulation</keyword>
<dbReference type="RefSeq" id="WP_048599650.1">
    <property type="nucleotide sequence ID" value="NZ_CVPC01000013.1"/>
</dbReference>
<keyword evidence="3" id="KW-0804">Transcription</keyword>
<accession>A0A0U1NP51</accession>
<proteinExistence type="predicted"/>
<keyword evidence="2" id="KW-0238">DNA-binding</keyword>
<organism evidence="5 6">
    <name type="scientific">Nereida ignava</name>
    <dbReference type="NCBI Taxonomy" id="282199"/>
    <lineage>
        <taxon>Bacteria</taxon>
        <taxon>Pseudomonadati</taxon>
        <taxon>Pseudomonadota</taxon>
        <taxon>Alphaproteobacteria</taxon>
        <taxon>Rhodobacterales</taxon>
        <taxon>Roseobacteraceae</taxon>
        <taxon>Nereida</taxon>
    </lineage>
</organism>
<dbReference type="InterPro" id="IPR046335">
    <property type="entry name" value="LacI/GalR-like_sensor"/>
</dbReference>